<name>A0A1H8G7W7_9MICO</name>
<dbReference type="AlphaFoldDB" id="A0A1H8G7W7"/>
<dbReference type="EMBL" id="SOFF01000010">
    <property type="protein sequence ID" value="TFB93896.1"/>
    <property type="molecule type" value="Genomic_DNA"/>
</dbReference>
<accession>A0A1H8G7W7</accession>
<dbReference type="InterPro" id="IPR007345">
    <property type="entry name" value="Polysacch_pyruvyl_Trfase"/>
</dbReference>
<evidence type="ECO:0000313" key="3">
    <source>
        <dbReference type="Proteomes" id="UP000297654"/>
    </source>
</evidence>
<sequence>MRIFASAMGQIDNVGDTVLRRAFLNALRDAGELQVFVGARSDAYLSGLGLHDTDRVYRTSAEWRREISRSTLREASVYAFNAGEMELQRAYALRYLRLAPHLALNRLRGGHAVHAGFGVRQKTGWRIPVAATLRLCDLVAWRDAYSRAAMGLGRVAPDWAFATGAADVDLLASTPDRPLLAVSVRYNGRRPDAAWLSALRNLADTLELEIVAVAQIERDGPLAEELAASLGGTALVWGGPDHAEQELRLREVYQRSLLVVTDRLHAAVIGLTEGALPLVIADGGPSKAARTLDAVGIKGATIGWTLPDPAGLERRARDVISRREPILRHVVEARAALRELTGCIRKLTA</sequence>
<evidence type="ECO:0000259" key="1">
    <source>
        <dbReference type="Pfam" id="PF04230"/>
    </source>
</evidence>
<reference evidence="2 3" key="1">
    <citation type="submission" date="2019-03" db="EMBL/GenBank/DDBJ databases">
        <title>Genomics of glacier-inhabiting Cryobacterium strains.</title>
        <authorList>
            <person name="Liu Q."/>
            <person name="Xin Y.-H."/>
        </authorList>
    </citation>
    <scope>NUCLEOTIDE SEQUENCE [LARGE SCALE GENOMIC DNA]</scope>
    <source>
        <strain evidence="2 3">Hh15</strain>
    </source>
</reference>
<dbReference type="RefSeq" id="WP_092109819.1">
    <property type="nucleotide sequence ID" value="NZ_FOCN01000007.1"/>
</dbReference>
<keyword evidence="2" id="KW-0808">Transferase</keyword>
<dbReference type="GO" id="GO:0016740">
    <property type="term" value="F:transferase activity"/>
    <property type="evidence" value="ECO:0007669"/>
    <property type="project" value="UniProtKB-KW"/>
</dbReference>
<gene>
    <name evidence="2" type="ORF">E3O10_02545</name>
</gene>
<evidence type="ECO:0000313" key="2">
    <source>
        <dbReference type="EMBL" id="TFB93896.1"/>
    </source>
</evidence>
<dbReference type="Proteomes" id="UP000297654">
    <property type="component" value="Unassembled WGS sequence"/>
</dbReference>
<comment type="caution">
    <text evidence="2">The sequence shown here is derived from an EMBL/GenBank/DDBJ whole genome shotgun (WGS) entry which is preliminary data.</text>
</comment>
<keyword evidence="3" id="KW-1185">Reference proteome</keyword>
<dbReference type="OrthoDB" id="9772485at2"/>
<dbReference type="Pfam" id="PF04230">
    <property type="entry name" value="PS_pyruv_trans"/>
    <property type="match status" value="1"/>
</dbReference>
<proteinExistence type="predicted"/>
<dbReference type="STRING" id="1424661.SAMN05216281_10782"/>
<feature type="domain" description="Polysaccharide pyruvyl transferase" evidence="1">
    <location>
        <begin position="13"/>
        <end position="272"/>
    </location>
</feature>
<protein>
    <submittedName>
        <fullName evidence="2">Polysaccharide pyruvyl transferase family protein</fullName>
    </submittedName>
</protein>
<organism evidence="2 3">
    <name type="scientific">Cryobacterium luteum</name>
    <dbReference type="NCBI Taxonomy" id="1424661"/>
    <lineage>
        <taxon>Bacteria</taxon>
        <taxon>Bacillati</taxon>
        <taxon>Actinomycetota</taxon>
        <taxon>Actinomycetes</taxon>
        <taxon>Micrococcales</taxon>
        <taxon>Microbacteriaceae</taxon>
        <taxon>Cryobacterium</taxon>
    </lineage>
</organism>